<gene>
    <name evidence="2" type="ORF">K491DRAFT_784637</name>
</gene>
<sequence>MRSKPSSAMRLLLCSSVVLTASAGVIRAPPTLEDCQLEIQDKMANDPNRVNTAGTAGIGAEFETPEIYLETTCSAEDTNAAKYKGKLNAEYIIDGNNVKVGSTDDATNGAKVAAAMAKDLVDWKPWTGDEAARNVDIEDNKCNPWRIMTPKNTDPEKVTFQAQITTGMPLEALYSLMKENKEDGDSRNVLDGYDRFDAGYLNLVTKGHFRSSPGGISQEKATDDVLAFCTLVLSYAKVARENSGGSPKIFTAFMPRTNFNKLLSQVSAKLPAKGDDLWALFNVLACYESGGDSIDENFCEGTVDSPQPTDNEFGDLTFSQGDASCNIRDWIHGLDPESQDQDALSKYDEVNDGSIGGLGTKEENMFNSQRSVPLFEFRDLEYVLTDGMEDFMGRVDKAIQGLHNNFANAPGKKVRRGVCGNAEPDPAPEPTGPTKQLAVVASFVVGAPTLDWLFLEADLGQGVGCREDFLPPFDTVPWDLSGNGAEDGSTFPGGTRDLDLTIDGQKCQYKNDGDNPGALWCGERGINCMDDPADKDPNDSNSDKGNYQCGEYTRQPVFVCPY</sequence>
<dbReference type="Proteomes" id="UP000799324">
    <property type="component" value="Unassembled WGS sequence"/>
</dbReference>
<reference evidence="2" key="1">
    <citation type="journal article" date="2020" name="Stud. Mycol.">
        <title>101 Dothideomycetes genomes: a test case for predicting lifestyles and emergence of pathogens.</title>
        <authorList>
            <person name="Haridas S."/>
            <person name="Albert R."/>
            <person name="Binder M."/>
            <person name="Bloem J."/>
            <person name="Labutti K."/>
            <person name="Salamov A."/>
            <person name="Andreopoulos B."/>
            <person name="Baker S."/>
            <person name="Barry K."/>
            <person name="Bills G."/>
            <person name="Bluhm B."/>
            <person name="Cannon C."/>
            <person name="Castanera R."/>
            <person name="Culley D."/>
            <person name="Daum C."/>
            <person name="Ezra D."/>
            <person name="Gonzalez J."/>
            <person name="Henrissat B."/>
            <person name="Kuo A."/>
            <person name="Liang C."/>
            <person name="Lipzen A."/>
            <person name="Lutzoni F."/>
            <person name="Magnuson J."/>
            <person name="Mondo S."/>
            <person name="Nolan M."/>
            <person name="Ohm R."/>
            <person name="Pangilinan J."/>
            <person name="Park H.-J."/>
            <person name="Ramirez L."/>
            <person name="Alfaro M."/>
            <person name="Sun H."/>
            <person name="Tritt A."/>
            <person name="Yoshinaga Y."/>
            <person name="Zwiers L.-H."/>
            <person name="Turgeon B."/>
            <person name="Goodwin S."/>
            <person name="Spatafora J."/>
            <person name="Crous P."/>
            <person name="Grigoriev I."/>
        </authorList>
    </citation>
    <scope>NUCLEOTIDE SEQUENCE</scope>
    <source>
        <strain evidence="2">CBS 122681</strain>
    </source>
</reference>
<protein>
    <submittedName>
        <fullName evidence="2">Uncharacterized protein</fullName>
    </submittedName>
</protein>
<name>A0A6A6SKS6_9PLEO</name>
<proteinExistence type="predicted"/>
<dbReference type="EMBL" id="MU004602">
    <property type="protein sequence ID" value="KAF2647591.1"/>
    <property type="molecule type" value="Genomic_DNA"/>
</dbReference>
<evidence type="ECO:0000313" key="2">
    <source>
        <dbReference type="EMBL" id="KAF2647591.1"/>
    </source>
</evidence>
<evidence type="ECO:0000313" key="3">
    <source>
        <dbReference type="Proteomes" id="UP000799324"/>
    </source>
</evidence>
<dbReference type="OrthoDB" id="1896086at2759"/>
<feature type="chain" id="PRO_5025518817" evidence="1">
    <location>
        <begin position="24"/>
        <end position="562"/>
    </location>
</feature>
<keyword evidence="1" id="KW-0732">Signal</keyword>
<feature type="signal peptide" evidence="1">
    <location>
        <begin position="1"/>
        <end position="23"/>
    </location>
</feature>
<accession>A0A6A6SKS6</accession>
<keyword evidence="3" id="KW-1185">Reference proteome</keyword>
<organism evidence="2 3">
    <name type="scientific">Lophiostoma macrostomum CBS 122681</name>
    <dbReference type="NCBI Taxonomy" id="1314788"/>
    <lineage>
        <taxon>Eukaryota</taxon>
        <taxon>Fungi</taxon>
        <taxon>Dikarya</taxon>
        <taxon>Ascomycota</taxon>
        <taxon>Pezizomycotina</taxon>
        <taxon>Dothideomycetes</taxon>
        <taxon>Pleosporomycetidae</taxon>
        <taxon>Pleosporales</taxon>
        <taxon>Lophiostomataceae</taxon>
        <taxon>Lophiostoma</taxon>
    </lineage>
</organism>
<evidence type="ECO:0000256" key="1">
    <source>
        <dbReference type="SAM" id="SignalP"/>
    </source>
</evidence>
<dbReference type="AlphaFoldDB" id="A0A6A6SKS6"/>